<name>A0A7S2XWA1_9STRA</name>
<comment type="cofactor">
    <cofactor evidence="1 11">
        <name>Mg(2+)</name>
        <dbReference type="ChEBI" id="CHEBI:18420"/>
    </cofactor>
</comment>
<evidence type="ECO:0000259" key="13">
    <source>
        <dbReference type="PROSITE" id="PS50011"/>
    </source>
</evidence>
<evidence type="ECO:0000256" key="8">
    <source>
        <dbReference type="ARBA" id="ARBA00022840"/>
    </source>
</evidence>
<keyword evidence="8 9" id="KW-0067">ATP-binding</keyword>
<dbReference type="EC" id="2.7.11.24" evidence="2 11"/>
<keyword evidence="3 10" id="KW-0723">Serine/threonine-protein kinase</keyword>
<evidence type="ECO:0000256" key="10">
    <source>
        <dbReference type="RuleBase" id="RU000304"/>
    </source>
</evidence>
<sequence>MDLPIWEREYHTLKIGRETFIVDVRYSNLKAIGDGSYGFVCSADDSVTGQQVAIKKVADVFQDLVDAKRILREIKLLSHFARHENVITVLDIMCIPQNTSRFRDVYIVTGLMESDMDRIISSGQPLSGQHFQYFLFQVLRGLKYIHSASVLHRDMKPSNLLVNANCDLAICDFGLARGVEPEENKEQLTEYVVTRWYRAPELLCEATNYTKAVDIWSVGCIFAEMLVRQPFFQGRTPHHQLQVIVRTLGMPSEKDMSFITHDSAREAVYQLLRDGYTPPPKLETFFPPDTDPQAIDLLRGMLLFNPDTRLTVEECLEHPYMEELHSQMEEPTCDSLFDFEFEHDYPNGDIPLHDLQVLMYREMLKFAPSDEDEVSSKMAASKLDDDDDMGAKK</sequence>
<dbReference type="InterPro" id="IPR017441">
    <property type="entry name" value="Protein_kinase_ATP_BS"/>
</dbReference>
<dbReference type="SMART" id="SM00220">
    <property type="entry name" value="S_TKc"/>
    <property type="match status" value="1"/>
</dbReference>
<dbReference type="FunFam" id="1.10.510.10:FF:000040">
    <property type="entry name" value="Mitogen-activated protein kinase"/>
    <property type="match status" value="1"/>
</dbReference>
<evidence type="ECO:0000256" key="7">
    <source>
        <dbReference type="ARBA" id="ARBA00022777"/>
    </source>
</evidence>
<evidence type="ECO:0000313" key="14">
    <source>
        <dbReference type="EMBL" id="CAD9860094.1"/>
    </source>
</evidence>
<evidence type="ECO:0000256" key="3">
    <source>
        <dbReference type="ARBA" id="ARBA00022527"/>
    </source>
</evidence>
<comment type="activity regulation">
    <text evidence="11">Activated by threonine and tyrosine phosphorylation.</text>
</comment>
<feature type="domain" description="Protein kinase" evidence="13">
    <location>
        <begin position="26"/>
        <end position="321"/>
    </location>
</feature>
<organism evidence="14">
    <name type="scientific">Fibrocapsa japonica</name>
    <dbReference type="NCBI Taxonomy" id="94617"/>
    <lineage>
        <taxon>Eukaryota</taxon>
        <taxon>Sar</taxon>
        <taxon>Stramenopiles</taxon>
        <taxon>Ochrophyta</taxon>
        <taxon>Raphidophyceae</taxon>
        <taxon>Chattonellales</taxon>
        <taxon>Chattonellaceae</taxon>
        <taxon>Fibrocapsa</taxon>
    </lineage>
</organism>
<keyword evidence="6 9" id="KW-0547">Nucleotide-binding</keyword>
<dbReference type="GO" id="GO:0004707">
    <property type="term" value="F:MAP kinase activity"/>
    <property type="evidence" value="ECO:0007669"/>
    <property type="project" value="UniProtKB-EC"/>
</dbReference>
<evidence type="ECO:0000256" key="2">
    <source>
        <dbReference type="ARBA" id="ARBA00012411"/>
    </source>
</evidence>
<dbReference type="InterPro" id="IPR003527">
    <property type="entry name" value="MAP_kinase_CS"/>
</dbReference>
<evidence type="ECO:0000256" key="12">
    <source>
        <dbReference type="SAM" id="MobiDB-lite"/>
    </source>
</evidence>
<dbReference type="EMBL" id="HBHR01005337">
    <property type="protein sequence ID" value="CAD9860094.1"/>
    <property type="molecule type" value="Transcribed_RNA"/>
</dbReference>
<evidence type="ECO:0000256" key="5">
    <source>
        <dbReference type="ARBA" id="ARBA00022679"/>
    </source>
</evidence>
<dbReference type="Gene3D" id="3.30.200.20">
    <property type="entry name" value="Phosphorylase Kinase, domain 1"/>
    <property type="match status" value="1"/>
</dbReference>
<evidence type="ECO:0000256" key="1">
    <source>
        <dbReference type="ARBA" id="ARBA00001946"/>
    </source>
</evidence>
<dbReference type="InterPro" id="IPR050117">
    <property type="entry name" value="MAPK"/>
</dbReference>
<dbReference type="PROSITE" id="PS00107">
    <property type="entry name" value="PROTEIN_KINASE_ATP"/>
    <property type="match status" value="1"/>
</dbReference>
<accession>A0A7S2XWA1</accession>
<evidence type="ECO:0000256" key="9">
    <source>
        <dbReference type="PROSITE-ProRule" id="PRU10141"/>
    </source>
</evidence>
<dbReference type="PROSITE" id="PS00108">
    <property type="entry name" value="PROTEIN_KINASE_ST"/>
    <property type="match status" value="1"/>
</dbReference>
<gene>
    <name evidence="14" type="ORF">FJAP1339_LOCUS2615</name>
</gene>
<feature type="region of interest" description="Disordered" evidence="12">
    <location>
        <begin position="369"/>
        <end position="393"/>
    </location>
</feature>
<keyword evidence="11" id="KW-0460">Magnesium</keyword>
<dbReference type="SUPFAM" id="SSF56112">
    <property type="entry name" value="Protein kinase-like (PK-like)"/>
    <property type="match status" value="1"/>
</dbReference>
<dbReference type="InterPro" id="IPR000719">
    <property type="entry name" value="Prot_kinase_dom"/>
</dbReference>
<keyword evidence="7 11" id="KW-0418">Kinase</keyword>
<dbReference type="FunFam" id="3.30.200.20:FF:000028">
    <property type="entry name" value="Mitogen-activated protein kinase"/>
    <property type="match status" value="1"/>
</dbReference>
<dbReference type="GO" id="GO:0005524">
    <property type="term" value="F:ATP binding"/>
    <property type="evidence" value="ECO:0007669"/>
    <property type="project" value="UniProtKB-UniRule"/>
</dbReference>
<dbReference type="Pfam" id="PF00069">
    <property type="entry name" value="Pkinase"/>
    <property type="match status" value="1"/>
</dbReference>
<dbReference type="AlphaFoldDB" id="A0A7S2XWA1"/>
<dbReference type="Gene3D" id="1.10.510.10">
    <property type="entry name" value="Transferase(Phosphotransferase) domain 1"/>
    <property type="match status" value="1"/>
</dbReference>
<dbReference type="PROSITE" id="PS01351">
    <property type="entry name" value="MAPK"/>
    <property type="match status" value="1"/>
</dbReference>
<proteinExistence type="inferred from homology"/>
<comment type="similarity">
    <text evidence="11">Belongs to the protein kinase superfamily. Ser/Thr protein kinase family. MAP kinase subfamily.</text>
</comment>
<feature type="compositionally biased region" description="Acidic residues" evidence="12">
    <location>
        <begin position="384"/>
        <end position="393"/>
    </location>
</feature>
<dbReference type="InterPro" id="IPR011009">
    <property type="entry name" value="Kinase-like_dom_sf"/>
</dbReference>
<dbReference type="CDD" id="cd07834">
    <property type="entry name" value="STKc_MAPK"/>
    <property type="match status" value="1"/>
</dbReference>
<evidence type="ECO:0000256" key="6">
    <source>
        <dbReference type="ARBA" id="ARBA00022741"/>
    </source>
</evidence>
<dbReference type="InterPro" id="IPR008271">
    <property type="entry name" value="Ser/Thr_kinase_AS"/>
</dbReference>
<keyword evidence="4" id="KW-0597">Phosphoprotein</keyword>
<evidence type="ECO:0000256" key="11">
    <source>
        <dbReference type="RuleBase" id="RU361165"/>
    </source>
</evidence>
<dbReference type="PROSITE" id="PS50011">
    <property type="entry name" value="PROTEIN_KINASE_DOM"/>
    <property type="match status" value="1"/>
</dbReference>
<evidence type="ECO:0000256" key="4">
    <source>
        <dbReference type="ARBA" id="ARBA00022553"/>
    </source>
</evidence>
<reference evidence="14" key="1">
    <citation type="submission" date="2021-01" db="EMBL/GenBank/DDBJ databases">
        <authorList>
            <person name="Corre E."/>
            <person name="Pelletier E."/>
            <person name="Niang G."/>
            <person name="Scheremetjew M."/>
            <person name="Finn R."/>
            <person name="Kale V."/>
            <person name="Holt S."/>
            <person name="Cochrane G."/>
            <person name="Meng A."/>
            <person name="Brown T."/>
            <person name="Cohen L."/>
        </authorList>
    </citation>
    <scope>NUCLEOTIDE SEQUENCE</scope>
    <source>
        <strain evidence="14">CCMP1661</strain>
    </source>
</reference>
<dbReference type="PANTHER" id="PTHR24055">
    <property type="entry name" value="MITOGEN-ACTIVATED PROTEIN KINASE"/>
    <property type="match status" value="1"/>
</dbReference>
<comment type="catalytic activity">
    <reaction evidence="11">
        <text>L-threonyl-[protein] + ATP = O-phospho-L-threonyl-[protein] + ADP + H(+)</text>
        <dbReference type="Rhea" id="RHEA:46608"/>
        <dbReference type="Rhea" id="RHEA-COMP:11060"/>
        <dbReference type="Rhea" id="RHEA-COMP:11605"/>
        <dbReference type="ChEBI" id="CHEBI:15378"/>
        <dbReference type="ChEBI" id="CHEBI:30013"/>
        <dbReference type="ChEBI" id="CHEBI:30616"/>
        <dbReference type="ChEBI" id="CHEBI:61977"/>
        <dbReference type="ChEBI" id="CHEBI:456216"/>
        <dbReference type="EC" id="2.7.11.24"/>
    </reaction>
</comment>
<feature type="binding site" evidence="9">
    <location>
        <position position="56"/>
    </location>
    <ligand>
        <name>ATP</name>
        <dbReference type="ChEBI" id="CHEBI:30616"/>
    </ligand>
</feature>
<protein>
    <recommendedName>
        <fullName evidence="2 11">Mitogen-activated protein kinase</fullName>
        <ecNumber evidence="2 11">2.7.11.24</ecNumber>
    </recommendedName>
</protein>
<keyword evidence="5 11" id="KW-0808">Transferase</keyword>